<sequence>MASLLAMFCWLGLFGGLHGLANDFGAGCADGPAMTLLQLEHVVKSVTGRDEECGHLHPDVCDPQANWYCSNNCRFHTHREDCYRPIPDVMAEHPDVDGFCYFNASGYWIVYRGPQQDFGKIVVDSILALRSSSYTGLSAGRLITYRFEGLSVTTHLDDVNYLYDDLYGYALGFLQGQGLEPNWIQNRSLWMELSRQKCAELQATYRFAKEELILADALDFNAVLDMMASCSAQIPHFKHGSSDRELEEVAGWHSPTNCRSVTRRDFAKHHYVKCLLGYQNSAADMAYLNQRACLLEGNRIGHFSECPYVPDVDF</sequence>
<comment type="caution">
    <text evidence="1">The sequence shown here is derived from an EMBL/GenBank/DDBJ whole genome shotgun (WGS) entry which is preliminary data.</text>
</comment>
<evidence type="ECO:0000313" key="1">
    <source>
        <dbReference type="EMBL" id="OLQ02354.1"/>
    </source>
</evidence>
<protein>
    <submittedName>
        <fullName evidence="1">Uncharacterized protein</fullName>
    </submittedName>
</protein>
<dbReference type="AlphaFoldDB" id="A0A1Q9E4J7"/>
<dbReference type="EMBL" id="LSRX01000265">
    <property type="protein sequence ID" value="OLQ02354.1"/>
    <property type="molecule type" value="Genomic_DNA"/>
</dbReference>
<accession>A0A1Q9E4J7</accession>
<evidence type="ECO:0000313" key="2">
    <source>
        <dbReference type="Proteomes" id="UP000186817"/>
    </source>
</evidence>
<name>A0A1Q9E4J7_SYMMI</name>
<organism evidence="1 2">
    <name type="scientific">Symbiodinium microadriaticum</name>
    <name type="common">Dinoflagellate</name>
    <name type="synonym">Zooxanthella microadriatica</name>
    <dbReference type="NCBI Taxonomy" id="2951"/>
    <lineage>
        <taxon>Eukaryota</taxon>
        <taxon>Sar</taxon>
        <taxon>Alveolata</taxon>
        <taxon>Dinophyceae</taxon>
        <taxon>Suessiales</taxon>
        <taxon>Symbiodiniaceae</taxon>
        <taxon>Symbiodinium</taxon>
    </lineage>
</organism>
<dbReference type="Proteomes" id="UP000186817">
    <property type="component" value="Unassembled WGS sequence"/>
</dbReference>
<proteinExistence type="predicted"/>
<dbReference type="OrthoDB" id="408210at2759"/>
<gene>
    <name evidence="1" type="ORF">AK812_SmicGene14790</name>
</gene>
<reference evidence="1 2" key="1">
    <citation type="submission" date="2016-02" db="EMBL/GenBank/DDBJ databases">
        <title>Genome analysis of coral dinoflagellate symbionts highlights evolutionary adaptations to a symbiotic lifestyle.</title>
        <authorList>
            <person name="Aranda M."/>
            <person name="Li Y."/>
            <person name="Liew Y.J."/>
            <person name="Baumgarten S."/>
            <person name="Simakov O."/>
            <person name="Wilson M."/>
            <person name="Piel J."/>
            <person name="Ashoor H."/>
            <person name="Bougouffa S."/>
            <person name="Bajic V.B."/>
            <person name="Ryu T."/>
            <person name="Ravasi T."/>
            <person name="Bayer T."/>
            <person name="Micklem G."/>
            <person name="Kim H."/>
            <person name="Bhak J."/>
            <person name="Lajeunesse T.C."/>
            <person name="Voolstra C.R."/>
        </authorList>
    </citation>
    <scope>NUCLEOTIDE SEQUENCE [LARGE SCALE GENOMIC DNA]</scope>
    <source>
        <strain evidence="1 2">CCMP2467</strain>
    </source>
</reference>
<keyword evidence="2" id="KW-1185">Reference proteome</keyword>